<dbReference type="CDD" id="cd08010">
    <property type="entry name" value="MltG_like"/>
    <property type="match status" value="1"/>
</dbReference>
<reference evidence="9" key="1">
    <citation type="submission" date="2016-10" db="EMBL/GenBank/DDBJ databases">
        <authorList>
            <person name="Varghese N."/>
        </authorList>
    </citation>
    <scope>NUCLEOTIDE SEQUENCE [LARGE SCALE GENOMIC DNA]</scope>
    <source>
        <strain evidence="9">DSM 20406</strain>
    </source>
</reference>
<dbReference type="InterPro" id="IPR003770">
    <property type="entry name" value="MLTG-like"/>
</dbReference>
<feature type="transmembrane region" description="Helical" evidence="7">
    <location>
        <begin position="7"/>
        <end position="26"/>
    </location>
</feature>
<evidence type="ECO:0000256" key="5">
    <source>
        <dbReference type="ARBA" id="ARBA00023239"/>
    </source>
</evidence>
<protein>
    <recommendedName>
        <fullName evidence="7">Endolytic murein transglycosylase</fullName>
        <ecNumber evidence="7">4.2.2.29</ecNumber>
    </recommendedName>
    <alternativeName>
        <fullName evidence="7">Peptidoglycan lytic transglycosylase</fullName>
    </alternativeName>
    <alternativeName>
        <fullName evidence="7">Peptidoglycan polymerization terminase</fullName>
    </alternativeName>
</protein>
<keyword evidence="1 7" id="KW-1003">Cell membrane</keyword>
<evidence type="ECO:0000256" key="7">
    <source>
        <dbReference type="HAMAP-Rule" id="MF_02065"/>
    </source>
</evidence>
<keyword evidence="6 7" id="KW-0961">Cell wall biogenesis/degradation</keyword>
<keyword evidence="4 7" id="KW-0472">Membrane</keyword>
<dbReference type="GO" id="GO:0009252">
    <property type="term" value="P:peptidoglycan biosynthetic process"/>
    <property type="evidence" value="ECO:0007669"/>
    <property type="project" value="UniProtKB-UniRule"/>
</dbReference>
<dbReference type="GO" id="GO:0008932">
    <property type="term" value="F:lytic endotransglycosylase activity"/>
    <property type="evidence" value="ECO:0007669"/>
    <property type="project" value="UniProtKB-UniRule"/>
</dbReference>
<evidence type="ECO:0000256" key="4">
    <source>
        <dbReference type="ARBA" id="ARBA00023136"/>
    </source>
</evidence>
<gene>
    <name evidence="7" type="primary">mltG</name>
    <name evidence="8" type="ORF">SAMN04487834_104315</name>
</gene>
<sequence length="347" mass="39085">MKKVTKIAITIILVIVIALAGSVLFYKTGIQAVSNKSKNVIVEVKKGTNASTVLNELDAKGLLKNKIAAKLYVRVEKPELKSNSYRLNTNMDLKKIFKILSTGDKKYIANGVLTITEGETIPQIASKVAKLLKTDKTTILNQWKDTNYLKTLAAKYWFINEADITNPSLLYPLEGYLYPETYYINASKPTLDEITTKMLDTMDQHLSVYKDQIAKSGFTMHQFLTLSSIVEKETLYEKDISPIAGVFINRLNKNMPLGSDITVNYALGRTGVKVTSEMLKTPSPYNTYINKGLPVGPVASVQDKTIKGVLNYTKSDYLYFFAKKDGTVVYSKTYQEHQEAIKKYKWY</sequence>
<keyword evidence="2 7" id="KW-0812">Transmembrane</keyword>
<dbReference type="eggNOG" id="COG1559">
    <property type="taxonomic scope" value="Bacteria"/>
</dbReference>
<dbReference type="Pfam" id="PF02618">
    <property type="entry name" value="YceG"/>
    <property type="match status" value="1"/>
</dbReference>
<dbReference type="EC" id="4.2.2.29" evidence="7"/>
<evidence type="ECO:0000256" key="1">
    <source>
        <dbReference type="ARBA" id="ARBA00022475"/>
    </source>
</evidence>
<comment type="catalytic activity">
    <reaction evidence="7">
        <text>a peptidoglycan chain = a peptidoglycan chain with N-acetyl-1,6-anhydromuramyl-[peptide] at the reducing end + a peptidoglycan chain with N-acetylglucosamine at the non-reducing end.</text>
        <dbReference type="EC" id="4.2.2.29"/>
    </reaction>
</comment>
<dbReference type="AlphaFoldDB" id="A0A1H6VB78"/>
<dbReference type="RefSeq" id="WP_074732411.1">
    <property type="nucleotide sequence ID" value="NZ_CACVPP010000036.1"/>
</dbReference>
<dbReference type="NCBIfam" id="TIGR00247">
    <property type="entry name" value="endolytic transglycosylase MltG"/>
    <property type="match status" value="1"/>
</dbReference>
<accession>A0A1H6VB78</accession>
<dbReference type="Gene3D" id="3.30.160.60">
    <property type="entry name" value="Classic Zinc Finger"/>
    <property type="match status" value="1"/>
</dbReference>
<feature type="site" description="Important for catalytic activity" evidence="7">
    <location>
        <position position="233"/>
    </location>
</feature>
<dbReference type="PANTHER" id="PTHR30518:SF2">
    <property type="entry name" value="ENDOLYTIC MUREIN TRANSGLYCOSYLASE"/>
    <property type="match status" value="1"/>
</dbReference>
<dbReference type="GO" id="GO:0071555">
    <property type="term" value="P:cell wall organization"/>
    <property type="evidence" value="ECO:0007669"/>
    <property type="project" value="UniProtKB-KW"/>
</dbReference>
<dbReference type="EMBL" id="FNYK01000043">
    <property type="protein sequence ID" value="SEJ00234.1"/>
    <property type="molecule type" value="Genomic_DNA"/>
</dbReference>
<dbReference type="OrthoDB" id="9814591at2"/>
<evidence type="ECO:0000313" key="8">
    <source>
        <dbReference type="EMBL" id="SEJ00234.1"/>
    </source>
</evidence>
<dbReference type="HAMAP" id="MF_02065">
    <property type="entry name" value="MltG"/>
    <property type="match status" value="1"/>
</dbReference>
<comment type="similarity">
    <text evidence="7">Belongs to the transglycosylase MltG family.</text>
</comment>
<proteinExistence type="inferred from homology"/>
<evidence type="ECO:0000256" key="3">
    <source>
        <dbReference type="ARBA" id="ARBA00022989"/>
    </source>
</evidence>
<dbReference type="PANTHER" id="PTHR30518">
    <property type="entry name" value="ENDOLYTIC MUREIN TRANSGLYCOSYLASE"/>
    <property type="match status" value="1"/>
</dbReference>
<keyword evidence="5 7" id="KW-0456">Lyase</keyword>
<evidence type="ECO:0000256" key="6">
    <source>
        <dbReference type="ARBA" id="ARBA00023316"/>
    </source>
</evidence>
<dbReference type="Proteomes" id="UP000183028">
    <property type="component" value="Unassembled WGS sequence"/>
</dbReference>
<organism evidence="8 9">
    <name type="scientific">Sharpea azabuensis</name>
    <dbReference type="NCBI Taxonomy" id="322505"/>
    <lineage>
        <taxon>Bacteria</taxon>
        <taxon>Bacillati</taxon>
        <taxon>Bacillota</taxon>
        <taxon>Erysipelotrichia</taxon>
        <taxon>Erysipelotrichales</taxon>
        <taxon>Coprobacillaceae</taxon>
        <taxon>Sharpea</taxon>
    </lineage>
</organism>
<keyword evidence="9" id="KW-1185">Reference proteome</keyword>
<dbReference type="Gene3D" id="3.30.1490.480">
    <property type="entry name" value="Endolytic murein transglycosylase"/>
    <property type="match status" value="1"/>
</dbReference>
<dbReference type="STRING" id="322505.SAMN04487836_10943"/>
<comment type="function">
    <text evidence="7">Functions as a peptidoglycan terminase that cleaves nascent peptidoglycan strands endolytically to terminate their elongation.</text>
</comment>
<name>A0A1H6VB78_9FIRM</name>
<comment type="subcellular location">
    <subcellularLocation>
        <location evidence="7">Cell membrane</location>
        <topology evidence="7">Single-pass membrane protein</topology>
    </subcellularLocation>
</comment>
<evidence type="ECO:0000313" key="9">
    <source>
        <dbReference type="Proteomes" id="UP000183028"/>
    </source>
</evidence>
<dbReference type="GO" id="GO:0005886">
    <property type="term" value="C:plasma membrane"/>
    <property type="evidence" value="ECO:0007669"/>
    <property type="project" value="UniProtKB-SubCell"/>
</dbReference>
<keyword evidence="3 7" id="KW-1133">Transmembrane helix</keyword>
<evidence type="ECO:0000256" key="2">
    <source>
        <dbReference type="ARBA" id="ARBA00022692"/>
    </source>
</evidence>